<dbReference type="EMBL" id="QXFU01007600">
    <property type="protein sequence ID" value="KAE8958153.1"/>
    <property type="molecule type" value="Genomic_DNA"/>
</dbReference>
<accession>A0A6A3GL83</accession>
<name>A0A6A3GL83_9STRA</name>
<sequence length="85" mass="9192">AESSLTGQLSAFTVEESADAPDDVEMKRAPSATALQNDDDEKMKEAKTTTLEGESYAQKASRAVWKVIEPLVPGDTKYADLNVDD</sequence>
<evidence type="ECO:0000256" key="1">
    <source>
        <dbReference type="SAM" id="MobiDB-lite"/>
    </source>
</evidence>
<feature type="non-terminal residue" evidence="2">
    <location>
        <position position="1"/>
    </location>
</feature>
<proteinExistence type="predicted"/>
<evidence type="ECO:0000313" key="3">
    <source>
        <dbReference type="Proteomes" id="UP000435112"/>
    </source>
</evidence>
<dbReference type="AlphaFoldDB" id="A0A6A3GL83"/>
<organism evidence="2 3">
    <name type="scientific">Phytophthora rubi</name>
    <dbReference type="NCBI Taxonomy" id="129364"/>
    <lineage>
        <taxon>Eukaryota</taxon>
        <taxon>Sar</taxon>
        <taxon>Stramenopiles</taxon>
        <taxon>Oomycota</taxon>
        <taxon>Peronosporomycetes</taxon>
        <taxon>Peronosporales</taxon>
        <taxon>Peronosporaceae</taxon>
        <taxon>Phytophthora</taxon>
    </lineage>
</organism>
<protein>
    <submittedName>
        <fullName evidence="2">Uncharacterized protein</fullName>
    </submittedName>
</protein>
<feature type="region of interest" description="Disordered" evidence="1">
    <location>
        <begin position="1"/>
        <end position="55"/>
    </location>
</feature>
<feature type="compositionally biased region" description="Polar residues" evidence="1">
    <location>
        <begin position="1"/>
        <end position="11"/>
    </location>
</feature>
<gene>
    <name evidence="2" type="ORF">PR002_g30956</name>
</gene>
<dbReference type="Proteomes" id="UP000435112">
    <property type="component" value="Unassembled WGS sequence"/>
</dbReference>
<reference evidence="2 3" key="1">
    <citation type="submission" date="2018-09" db="EMBL/GenBank/DDBJ databases">
        <title>Genomic investigation of the strawberry pathogen Phytophthora fragariae indicates pathogenicity is determined by transcriptional variation in three key races.</title>
        <authorList>
            <person name="Adams T.M."/>
            <person name="Armitage A.D."/>
            <person name="Sobczyk M.K."/>
            <person name="Bates H.J."/>
            <person name="Dunwell J.M."/>
            <person name="Nellist C.F."/>
            <person name="Harrison R.J."/>
        </authorList>
    </citation>
    <scope>NUCLEOTIDE SEQUENCE [LARGE SCALE GENOMIC DNA]</scope>
    <source>
        <strain evidence="2 3">SCRP324</strain>
    </source>
</reference>
<evidence type="ECO:0000313" key="2">
    <source>
        <dbReference type="EMBL" id="KAE8958153.1"/>
    </source>
</evidence>
<dbReference type="OrthoDB" id="143838at2759"/>
<comment type="caution">
    <text evidence="2">The sequence shown here is derived from an EMBL/GenBank/DDBJ whole genome shotgun (WGS) entry which is preliminary data.</text>
</comment>